<proteinExistence type="predicted"/>
<sequence length="93" mass="10551">VPSFESSSGYNFPLPPESQMDFPLFPECQDLVQEPFDPNFMDMFEQKKCSESVWSQKIGTKLPTFGLEGTSQSASSNCSFKDIPTEIFEYFAQ</sequence>
<dbReference type="Proteomes" id="UP000265520">
    <property type="component" value="Unassembled WGS sequence"/>
</dbReference>
<dbReference type="AlphaFoldDB" id="A0A392PEU3"/>
<reference evidence="1 2" key="1">
    <citation type="journal article" date="2018" name="Front. Plant Sci.">
        <title>Red Clover (Trifolium pratense) and Zigzag Clover (T. medium) - A Picture of Genomic Similarities and Differences.</title>
        <authorList>
            <person name="Dluhosova J."/>
            <person name="Istvanek J."/>
            <person name="Nedelnik J."/>
            <person name="Repkova J."/>
        </authorList>
    </citation>
    <scope>NUCLEOTIDE SEQUENCE [LARGE SCALE GENOMIC DNA]</scope>
    <source>
        <strain evidence="2">cv. 10/8</strain>
        <tissue evidence="1">Leaf</tissue>
    </source>
</reference>
<evidence type="ECO:0000313" key="1">
    <source>
        <dbReference type="EMBL" id="MCI09999.1"/>
    </source>
</evidence>
<keyword evidence="2" id="KW-1185">Reference proteome</keyword>
<comment type="caution">
    <text evidence="1">The sequence shown here is derived from an EMBL/GenBank/DDBJ whole genome shotgun (WGS) entry which is preliminary data.</text>
</comment>
<evidence type="ECO:0000313" key="2">
    <source>
        <dbReference type="Proteomes" id="UP000265520"/>
    </source>
</evidence>
<name>A0A392PEU3_9FABA</name>
<accession>A0A392PEU3</accession>
<protein>
    <submittedName>
        <fullName evidence="1">Myb transcription factor</fullName>
    </submittedName>
</protein>
<dbReference type="EMBL" id="LXQA010074676">
    <property type="protein sequence ID" value="MCI09999.1"/>
    <property type="molecule type" value="Genomic_DNA"/>
</dbReference>
<feature type="non-terminal residue" evidence="1">
    <location>
        <position position="1"/>
    </location>
</feature>
<organism evidence="1 2">
    <name type="scientific">Trifolium medium</name>
    <dbReference type="NCBI Taxonomy" id="97028"/>
    <lineage>
        <taxon>Eukaryota</taxon>
        <taxon>Viridiplantae</taxon>
        <taxon>Streptophyta</taxon>
        <taxon>Embryophyta</taxon>
        <taxon>Tracheophyta</taxon>
        <taxon>Spermatophyta</taxon>
        <taxon>Magnoliopsida</taxon>
        <taxon>eudicotyledons</taxon>
        <taxon>Gunneridae</taxon>
        <taxon>Pentapetalae</taxon>
        <taxon>rosids</taxon>
        <taxon>fabids</taxon>
        <taxon>Fabales</taxon>
        <taxon>Fabaceae</taxon>
        <taxon>Papilionoideae</taxon>
        <taxon>50 kb inversion clade</taxon>
        <taxon>NPAAA clade</taxon>
        <taxon>Hologalegina</taxon>
        <taxon>IRL clade</taxon>
        <taxon>Trifolieae</taxon>
        <taxon>Trifolium</taxon>
    </lineage>
</organism>